<organism evidence="1 2">
    <name type="scientific">Anaerobaca lacustris</name>
    <dbReference type="NCBI Taxonomy" id="3044600"/>
    <lineage>
        <taxon>Bacteria</taxon>
        <taxon>Pseudomonadati</taxon>
        <taxon>Planctomycetota</taxon>
        <taxon>Phycisphaerae</taxon>
        <taxon>Sedimentisphaerales</taxon>
        <taxon>Anaerobacaceae</taxon>
        <taxon>Anaerobaca</taxon>
    </lineage>
</organism>
<reference evidence="1" key="1">
    <citation type="submission" date="2023-05" db="EMBL/GenBank/DDBJ databases">
        <title>Anaerotaeda fermentans gen. nov., sp. nov., a novel anaerobic planctomycete of the new family within the order Sedimentisphaerales isolated from Taman Peninsula, Russia.</title>
        <authorList>
            <person name="Khomyakova M.A."/>
            <person name="Merkel A.Y."/>
            <person name="Slobodkin A.I."/>
        </authorList>
    </citation>
    <scope>NUCLEOTIDE SEQUENCE</scope>
    <source>
        <strain evidence="1">M17dextr</strain>
    </source>
</reference>
<name>A0AAW6U7F9_9BACT</name>
<keyword evidence="2" id="KW-1185">Reference proteome</keyword>
<dbReference type="EMBL" id="JASCXX010000042">
    <property type="protein sequence ID" value="MDI6451614.1"/>
    <property type="molecule type" value="Genomic_DNA"/>
</dbReference>
<dbReference type="RefSeq" id="WP_349247024.1">
    <property type="nucleotide sequence ID" value="NZ_JASCXX010000042.1"/>
</dbReference>
<sequence length="90" mass="10422">MVQRREEFQGVARLATLTLPDRQYFIDLRLGQFRDTQNAACFVAFDSQEGQQLCRLANVVSCRSCRTHVIVSRWLREAVVRCMRCGLVVE</sequence>
<comment type="caution">
    <text evidence="1">The sequence shown here is derived from an EMBL/GenBank/DDBJ whole genome shotgun (WGS) entry which is preliminary data.</text>
</comment>
<proteinExistence type="predicted"/>
<dbReference type="AlphaFoldDB" id="A0AAW6U7F9"/>
<dbReference type="Proteomes" id="UP001431776">
    <property type="component" value="Unassembled WGS sequence"/>
</dbReference>
<gene>
    <name evidence="1" type="ORF">QJ522_21305</name>
</gene>
<evidence type="ECO:0000313" key="1">
    <source>
        <dbReference type="EMBL" id="MDI6451614.1"/>
    </source>
</evidence>
<protein>
    <submittedName>
        <fullName evidence="1">Uncharacterized protein</fullName>
    </submittedName>
</protein>
<evidence type="ECO:0000313" key="2">
    <source>
        <dbReference type="Proteomes" id="UP001431776"/>
    </source>
</evidence>
<accession>A0AAW6U7F9</accession>